<dbReference type="Pfam" id="PF00480">
    <property type="entry name" value="ROK"/>
    <property type="match status" value="1"/>
</dbReference>
<comment type="similarity">
    <text evidence="1">Belongs to the ROK (NagC/XylR) family.</text>
</comment>
<protein>
    <submittedName>
        <fullName evidence="2">Polyphosphate glucokinase</fullName>
    </submittedName>
</protein>
<evidence type="ECO:0000313" key="2">
    <source>
        <dbReference type="EMBL" id="GGG69334.1"/>
    </source>
</evidence>
<dbReference type="AlphaFoldDB" id="A0A917M1Q8"/>
<comment type="caution">
    <text evidence="2">The sequence shown here is derived from an EMBL/GenBank/DDBJ whole genome shotgun (WGS) entry which is preliminary data.</text>
</comment>
<accession>A0A917M1Q8</accession>
<proteinExistence type="inferred from homology"/>
<sequence length="288" mass="30353">MPTTDLHTADRAAQAPAGWSTLHRHHIGIDIGGTAIKYAVVDMAKGVPTTPVLQLPTPVPATPEAVAEALGALVEQLSSRPEAPDPHASIGVALPAIVRHGVARSAANIDRGWLGLDVQRFLTQRLGRAVHVLNDADAAGLAEIHYGAGRGEAGRPVAGTVLVITLGTGIGTALFVDGKLVPNMELGHLELAGVDVDTWASAVARERDQLDWAAYAQRLQRYFSHLEFLFSPDLFIVGGGISARHEDFLPLLDLETPIVPAGLRNSAGIIGAARHAYLAAPPLEQPLE</sequence>
<gene>
    <name evidence="2" type="ORF">GCM10011374_37170</name>
</gene>
<dbReference type="InterPro" id="IPR043129">
    <property type="entry name" value="ATPase_NBD"/>
</dbReference>
<dbReference type="PANTHER" id="PTHR18964:SF146">
    <property type="entry name" value="POLYPHOSPHATE GLUCOKINASE"/>
    <property type="match status" value="1"/>
</dbReference>
<dbReference type="NCBIfam" id="NF045942">
    <property type="entry name" value="PolPhglucPhase"/>
    <property type="match status" value="1"/>
</dbReference>
<reference evidence="2" key="1">
    <citation type="journal article" date="2014" name="Int. J. Syst. Evol. Microbiol.">
        <title>Complete genome sequence of Corynebacterium casei LMG S-19264T (=DSM 44701T), isolated from a smear-ripened cheese.</title>
        <authorList>
            <consortium name="US DOE Joint Genome Institute (JGI-PGF)"/>
            <person name="Walter F."/>
            <person name="Albersmeier A."/>
            <person name="Kalinowski J."/>
            <person name="Ruckert C."/>
        </authorList>
    </citation>
    <scope>NUCLEOTIDE SEQUENCE</scope>
    <source>
        <strain evidence="2">CGMCC 1.12187</strain>
    </source>
</reference>
<keyword evidence="3" id="KW-1185">Reference proteome</keyword>
<dbReference type="EMBL" id="BMEQ01000034">
    <property type="protein sequence ID" value="GGG69334.1"/>
    <property type="molecule type" value="Genomic_DNA"/>
</dbReference>
<reference evidence="2" key="2">
    <citation type="submission" date="2020-09" db="EMBL/GenBank/DDBJ databases">
        <authorList>
            <person name="Sun Q."/>
            <person name="Zhou Y."/>
        </authorList>
    </citation>
    <scope>NUCLEOTIDE SEQUENCE</scope>
    <source>
        <strain evidence="2">CGMCC 1.12187</strain>
    </source>
</reference>
<organism evidence="2 3">
    <name type="scientific">Kocuria dechangensis</name>
    <dbReference type="NCBI Taxonomy" id="1176249"/>
    <lineage>
        <taxon>Bacteria</taxon>
        <taxon>Bacillati</taxon>
        <taxon>Actinomycetota</taxon>
        <taxon>Actinomycetes</taxon>
        <taxon>Micrococcales</taxon>
        <taxon>Micrococcaceae</taxon>
        <taxon>Kocuria</taxon>
    </lineage>
</organism>
<dbReference type="CDD" id="cd24058">
    <property type="entry name" value="ASKHA_NBD_ROK_PPGK"/>
    <property type="match status" value="1"/>
</dbReference>
<dbReference type="SUPFAM" id="SSF53067">
    <property type="entry name" value="Actin-like ATPase domain"/>
    <property type="match status" value="1"/>
</dbReference>
<dbReference type="Gene3D" id="3.30.420.40">
    <property type="match status" value="2"/>
</dbReference>
<evidence type="ECO:0000313" key="3">
    <source>
        <dbReference type="Proteomes" id="UP000638848"/>
    </source>
</evidence>
<evidence type="ECO:0000256" key="1">
    <source>
        <dbReference type="ARBA" id="ARBA00006479"/>
    </source>
</evidence>
<name>A0A917M1Q8_9MICC</name>
<dbReference type="PANTHER" id="PTHR18964">
    <property type="entry name" value="ROK (REPRESSOR, ORF, KINASE) FAMILY"/>
    <property type="match status" value="1"/>
</dbReference>
<dbReference type="RefSeq" id="WP_188539944.1">
    <property type="nucleotide sequence ID" value="NZ_BMEQ01000034.1"/>
</dbReference>
<dbReference type="InterPro" id="IPR000600">
    <property type="entry name" value="ROK"/>
</dbReference>
<dbReference type="Proteomes" id="UP000638848">
    <property type="component" value="Unassembled WGS sequence"/>
</dbReference>